<name>A0A327K8E5_9BRAD</name>
<gene>
    <name evidence="1" type="ORF">CH338_19995</name>
</gene>
<proteinExistence type="predicted"/>
<dbReference type="Proteomes" id="UP000248863">
    <property type="component" value="Unassembled WGS sequence"/>
</dbReference>
<organism evidence="1 2">
    <name type="scientific">Rhodoplanes elegans</name>
    <dbReference type="NCBI Taxonomy" id="29408"/>
    <lineage>
        <taxon>Bacteria</taxon>
        <taxon>Pseudomonadati</taxon>
        <taxon>Pseudomonadota</taxon>
        <taxon>Alphaproteobacteria</taxon>
        <taxon>Hyphomicrobiales</taxon>
        <taxon>Nitrobacteraceae</taxon>
        <taxon>Rhodoplanes</taxon>
    </lineage>
</organism>
<keyword evidence="2" id="KW-1185">Reference proteome</keyword>
<protein>
    <recommendedName>
        <fullName evidence="3">Formylmethanofuran dehydrogenase subunit E domain-containing protein</fullName>
    </recommendedName>
</protein>
<accession>A0A327K8E5</accession>
<dbReference type="OrthoDB" id="1680380at2"/>
<dbReference type="AlphaFoldDB" id="A0A327K8E5"/>
<evidence type="ECO:0000313" key="1">
    <source>
        <dbReference type="EMBL" id="RAI34989.1"/>
    </source>
</evidence>
<evidence type="ECO:0008006" key="3">
    <source>
        <dbReference type="Google" id="ProtNLM"/>
    </source>
</evidence>
<sequence>MTHVLKMRGSKQNPVAISYEQMLTFHGGPHPGGVAVAYKVLETAFPLISPDGPPERRAIQVAIGVDGPGVVDGLECATRAFSRQRALLDHGAKKGQAVCGEHFWFEIRHKGTSVSLWLKEGTLTSEFLALASKTAGGLASDAEVARFDALRHEMADRVLASPAADLFEIGPVVKS</sequence>
<dbReference type="RefSeq" id="WP_111358876.1">
    <property type="nucleotide sequence ID" value="NZ_NHSK01000211.1"/>
</dbReference>
<dbReference type="EMBL" id="NPEU01000282">
    <property type="protein sequence ID" value="RAI34989.1"/>
    <property type="molecule type" value="Genomic_DNA"/>
</dbReference>
<reference evidence="1 2" key="1">
    <citation type="submission" date="2017-07" db="EMBL/GenBank/DDBJ databases">
        <title>Draft Genome Sequences of Select Purple Nonsulfur Bacteria.</title>
        <authorList>
            <person name="Lasarre B."/>
            <person name="Mckinlay J.B."/>
        </authorList>
    </citation>
    <scope>NUCLEOTIDE SEQUENCE [LARGE SCALE GENOMIC DNA]</scope>
    <source>
        <strain evidence="1 2">DSM 11907</strain>
    </source>
</reference>
<comment type="caution">
    <text evidence="1">The sequence shown here is derived from an EMBL/GenBank/DDBJ whole genome shotgun (WGS) entry which is preliminary data.</text>
</comment>
<evidence type="ECO:0000313" key="2">
    <source>
        <dbReference type="Proteomes" id="UP000248863"/>
    </source>
</evidence>